<evidence type="ECO:0000256" key="3">
    <source>
        <dbReference type="ARBA" id="ARBA00022448"/>
    </source>
</evidence>
<feature type="region of interest" description="Disordered" evidence="8">
    <location>
        <begin position="135"/>
        <end position="218"/>
    </location>
</feature>
<keyword evidence="4" id="KW-1003">Cell membrane</keyword>
<comment type="caution">
    <text evidence="10">The sequence shown here is derived from an EMBL/GenBank/DDBJ whole genome shotgun (WGS) entry which is preliminary data.</text>
</comment>
<dbReference type="Proteomes" id="UP000698222">
    <property type="component" value="Unassembled WGS sequence"/>
</dbReference>
<evidence type="ECO:0000256" key="4">
    <source>
        <dbReference type="ARBA" id="ARBA00022475"/>
    </source>
</evidence>
<organism evidence="10 11">
    <name type="scientific">Brachybacterium fresconis</name>
    <dbReference type="NCBI Taxonomy" id="173363"/>
    <lineage>
        <taxon>Bacteria</taxon>
        <taxon>Bacillati</taxon>
        <taxon>Actinomycetota</taxon>
        <taxon>Actinomycetes</taxon>
        <taxon>Micrococcales</taxon>
        <taxon>Dermabacteraceae</taxon>
        <taxon>Brachybacterium</taxon>
    </lineage>
</organism>
<name>A0ABS4YJS8_9MICO</name>
<evidence type="ECO:0000313" key="11">
    <source>
        <dbReference type="Proteomes" id="UP000698222"/>
    </source>
</evidence>
<reference evidence="10 11" key="1">
    <citation type="submission" date="2021-03" db="EMBL/GenBank/DDBJ databases">
        <title>Sequencing the genomes of 1000 actinobacteria strains.</title>
        <authorList>
            <person name="Klenk H.-P."/>
        </authorList>
    </citation>
    <scope>NUCLEOTIDE SEQUENCE [LARGE SCALE GENOMIC DNA]</scope>
    <source>
        <strain evidence="10 11">DSM 14564</strain>
    </source>
</reference>
<feature type="compositionally biased region" description="Basic and acidic residues" evidence="8">
    <location>
        <begin position="159"/>
        <end position="185"/>
    </location>
</feature>
<dbReference type="Pfam" id="PF04066">
    <property type="entry name" value="MrpF_PhaF"/>
    <property type="match status" value="1"/>
</dbReference>
<evidence type="ECO:0000256" key="1">
    <source>
        <dbReference type="ARBA" id="ARBA00004651"/>
    </source>
</evidence>
<evidence type="ECO:0000313" key="10">
    <source>
        <dbReference type="EMBL" id="MBP2408740.1"/>
    </source>
</evidence>
<keyword evidence="7 9" id="KW-0472">Membrane</keyword>
<evidence type="ECO:0000256" key="8">
    <source>
        <dbReference type="SAM" id="MobiDB-lite"/>
    </source>
</evidence>
<evidence type="ECO:0000256" key="6">
    <source>
        <dbReference type="ARBA" id="ARBA00022989"/>
    </source>
</evidence>
<dbReference type="PANTHER" id="PTHR34702:SF1">
    <property type="entry name" value="NA(+)_H(+) ANTIPORTER SUBUNIT F"/>
    <property type="match status" value="1"/>
</dbReference>
<proteinExistence type="inferred from homology"/>
<protein>
    <submittedName>
        <fullName evidence="10">Multicomponent Na+:H+ antiporter subunit F</fullName>
    </submittedName>
</protein>
<evidence type="ECO:0000256" key="2">
    <source>
        <dbReference type="ARBA" id="ARBA00009212"/>
    </source>
</evidence>
<dbReference type="EMBL" id="JAGIOC010000001">
    <property type="protein sequence ID" value="MBP2408740.1"/>
    <property type="molecule type" value="Genomic_DNA"/>
</dbReference>
<comment type="subcellular location">
    <subcellularLocation>
        <location evidence="1">Cell membrane</location>
        <topology evidence="1">Multi-pass membrane protein</topology>
    </subcellularLocation>
</comment>
<sequence length="218" mass="22836">MTPFDVVLVVCGGVLSLTALAVVYRMIVGPTILDRAVAIDSLVVLVVLGMALYAASAEAAWAGPAMLGLTGLAFIGTVTFARFVGREEPAAGRRLRRGGTETATGPMESIHFRHRDPSREGVRAEPLNVVDEELAASQDSAHGFGAESGTRGFEDEDPEHGVGADDDWRGTEDDDWRPPEGEEAHGPGGGDGFFGDDGRPTDDGQSGFGATDGTGEHR</sequence>
<keyword evidence="3" id="KW-0813">Transport</keyword>
<keyword evidence="11" id="KW-1185">Reference proteome</keyword>
<accession>A0ABS4YJS8</accession>
<feature type="transmembrane region" description="Helical" evidence="9">
    <location>
        <begin position="61"/>
        <end position="84"/>
    </location>
</feature>
<keyword evidence="5 9" id="KW-0812">Transmembrane</keyword>
<evidence type="ECO:0000256" key="7">
    <source>
        <dbReference type="ARBA" id="ARBA00023136"/>
    </source>
</evidence>
<dbReference type="RefSeq" id="WP_209889644.1">
    <property type="nucleotide sequence ID" value="NZ_BAAAJV010000005.1"/>
</dbReference>
<feature type="compositionally biased region" description="Gly residues" evidence="8">
    <location>
        <begin position="186"/>
        <end position="195"/>
    </location>
</feature>
<gene>
    <name evidence="10" type="ORF">JOF44_001643</name>
</gene>
<dbReference type="PANTHER" id="PTHR34702">
    <property type="entry name" value="NA(+)/H(+) ANTIPORTER SUBUNIT F1"/>
    <property type="match status" value="1"/>
</dbReference>
<evidence type="ECO:0000256" key="9">
    <source>
        <dbReference type="SAM" id="Phobius"/>
    </source>
</evidence>
<comment type="similarity">
    <text evidence="2">Belongs to the CPA3 antiporters (TC 2.A.63) subunit F family.</text>
</comment>
<keyword evidence="6 9" id="KW-1133">Transmembrane helix</keyword>
<evidence type="ECO:0000256" key="5">
    <source>
        <dbReference type="ARBA" id="ARBA00022692"/>
    </source>
</evidence>
<feature type="transmembrane region" description="Helical" evidence="9">
    <location>
        <begin position="6"/>
        <end position="24"/>
    </location>
</feature>
<dbReference type="InterPro" id="IPR007208">
    <property type="entry name" value="MrpF/PhaF-like"/>
</dbReference>
<feature type="transmembrane region" description="Helical" evidence="9">
    <location>
        <begin position="36"/>
        <end position="55"/>
    </location>
</feature>